<accession>A0A565CWM9</accession>
<dbReference type="AlphaFoldDB" id="A0A565CWM9"/>
<dbReference type="OrthoDB" id="166375at2759"/>
<feature type="region of interest" description="Disordered" evidence="1">
    <location>
        <begin position="87"/>
        <end position="122"/>
    </location>
</feature>
<feature type="region of interest" description="Disordered" evidence="1">
    <location>
        <begin position="1"/>
        <end position="53"/>
    </location>
</feature>
<gene>
    <name evidence="2" type="ORF">ANE_LOCUS28559</name>
</gene>
<dbReference type="Proteomes" id="UP000489600">
    <property type="component" value="Unassembled WGS sequence"/>
</dbReference>
<protein>
    <recommendedName>
        <fullName evidence="4">Plus3 domain-containing protein</fullName>
    </recommendedName>
</protein>
<evidence type="ECO:0000313" key="2">
    <source>
        <dbReference type="EMBL" id="VVB18115.1"/>
    </source>
</evidence>
<name>A0A565CWM9_9BRAS</name>
<proteinExistence type="predicted"/>
<reference evidence="2" key="1">
    <citation type="submission" date="2019-07" db="EMBL/GenBank/DDBJ databases">
        <authorList>
            <person name="Dittberner H."/>
        </authorList>
    </citation>
    <scope>NUCLEOTIDE SEQUENCE [LARGE SCALE GENOMIC DNA]</scope>
</reference>
<comment type="caution">
    <text evidence="2">The sequence shown here is derived from an EMBL/GenBank/DDBJ whole genome shotgun (WGS) entry which is preliminary data.</text>
</comment>
<evidence type="ECO:0000256" key="1">
    <source>
        <dbReference type="SAM" id="MobiDB-lite"/>
    </source>
</evidence>
<dbReference type="EMBL" id="CABITT030000008">
    <property type="protein sequence ID" value="VVB18115.1"/>
    <property type="molecule type" value="Genomic_DNA"/>
</dbReference>
<evidence type="ECO:0000313" key="3">
    <source>
        <dbReference type="Proteomes" id="UP000489600"/>
    </source>
</evidence>
<sequence length="185" mass="20482">MNQYERGIKSVFKLSSTNDHREDDLCGYGDGPSDREGDSSEESDFGDDLYKNEEDRQKLVASRGVRSSAISADRAAAKDDALNELRAKSYEAAGPGSSQENERCIQRSQSDGEGSNGGMLDSVPTFEDIKEITIRRSKLAKWLMEPFFTVCAIFAVEVDVKSLNKGRFRKGYSCAATRLVLSHSF</sequence>
<keyword evidence="3" id="KW-1185">Reference proteome</keyword>
<evidence type="ECO:0008006" key="4">
    <source>
        <dbReference type="Google" id="ProtNLM"/>
    </source>
</evidence>
<organism evidence="2 3">
    <name type="scientific">Arabis nemorensis</name>
    <dbReference type="NCBI Taxonomy" id="586526"/>
    <lineage>
        <taxon>Eukaryota</taxon>
        <taxon>Viridiplantae</taxon>
        <taxon>Streptophyta</taxon>
        <taxon>Embryophyta</taxon>
        <taxon>Tracheophyta</taxon>
        <taxon>Spermatophyta</taxon>
        <taxon>Magnoliopsida</taxon>
        <taxon>eudicotyledons</taxon>
        <taxon>Gunneridae</taxon>
        <taxon>Pentapetalae</taxon>
        <taxon>rosids</taxon>
        <taxon>malvids</taxon>
        <taxon>Brassicales</taxon>
        <taxon>Brassicaceae</taxon>
        <taxon>Arabideae</taxon>
        <taxon>Arabis</taxon>
    </lineage>
</organism>